<feature type="compositionally biased region" description="Polar residues" evidence="6">
    <location>
        <begin position="22"/>
        <end position="31"/>
    </location>
</feature>
<feature type="region of interest" description="Disordered" evidence="6">
    <location>
        <begin position="1"/>
        <end position="55"/>
    </location>
</feature>
<evidence type="ECO:0000259" key="8">
    <source>
        <dbReference type="Pfam" id="PF09335"/>
    </source>
</evidence>
<comment type="caution">
    <text evidence="9">The sequence shown here is derived from an EMBL/GenBank/DDBJ whole genome shotgun (WGS) entry which is preliminary data.</text>
</comment>
<dbReference type="InterPro" id="IPR032816">
    <property type="entry name" value="VTT_dom"/>
</dbReference>
<evidence type="ECO:0000256" key="7">
    <source>
        <dbReference type="SAM" id="Phobius"/>
    </source>
</evidence>
<feature type="compositionally biased region" description="Basic and acidic residues" evidence="6">
    <location>
        <begin position="32"/>
        <end position="48"/>
    </location>
</feature>
<keyword evidence="4 7" id="KW-0472">Membrane</keyword>
<keyword evidence="10" id="KW-1185">Reference proteome</keyword>
<comment type="similarity">
    <text evidence="5">Belongs to the TMEM41 family.</text>
</comment>
<dbReference type="GO" id="GO:0005789">
    <property type="term" value="C:endoplasmic reticulum membrane"/>
    <property type="evidence" value="ECO:0007669"/>
    <property type="project" value="TreeGrafter"/>
</dbReference>
<gene>
    <name evidence="9" type="ORF">BCR43DRAFT_487664</name>
</gene>
<reference evidence="9 10" key="1">
    <citation type="submission" date="2016-07" db="EMBL/GenBank/DDBJ databases">
        <title>Pervasive Adenine N6-methylation of Active Genes in Fungi.</title>
        <authorList>
            <consortium name="DOE Joint Genome Institute"/>
            <person name="Mondo S.J."/>
            <person name="Dannebaum R.O."/>
            <person name="Kuo R.C."/>
            <person name="Labutti K."/>
            <person name="Haridas S."/>
            <person name="Kuo A."/>
            <person name="Salamov A."/>
            <person name="Ahrendt S.R."/>
            <person name="Lipzen A."/>
            <person name="Sullivan W."/>
            <person name="Andreopoulos W.B."/>
            <person name="Clum A."/>
            <person name="Lindquist E."/>
            <person name="Daum C."/>
            <person name="Ramamoorthy G.K."/>
            <person name="Gryganskyi A."/>
            <person name="Culley D."/>
            <person name="Magnuson J.K."/>
            <person name="James T.Y."/>
            <person name="O'Malley M.A."/>
            <person name="Stajich J.E."/>
            <person name="Spatafora J.W."/>
            <person name="Visel A."/>
            <person name="Grigoriev I.V."/>
        </authorList>
    </citation>
    <scope>NUCLEOTIDE SEQUENCE [LARGE SCALE GENOMIC DNA]</scope>
    <source>
        <strain evidence="9 10">NRRL 2496</strain>
    </source>
</reference>
<evidence type="ECO:0000256" key="2">
    <source>
        <dbReference type="ARBA" id="ARBA00022692"/>
    </source>
</evidence>
<dbReference type="STRING" id="13706.A0A1X2HHK8"/>
<feature type="transmembrane region" description="Helical" evidence="7">
    <location>
        <begin position="278"/>
        <end position="300"/>
    </location>
</feature>
<dbReference type="PANTHER" id="PTHR43220">
    <property type="match status" value="1"/>
</dbReference>
<dbReference type="OMA" id="DNRDCLF"/>
<evidence type="ECO:0000256" key="3">
    <source>
        <dbReference type="ARBA" id="ARBA00022989"/>
    </source>
</evidence>
<dbReference type="PANTHER" id="PTHR43220:SF18">
    <property type="entry name" value="TRANSMEMBRANE PROTEIN 41B"/>
    <property type="match status" value="1"/>
</dbReference>
<comment type="subcellular location">
    <subcellularLocation>
        <location evidence="1">Membrane</location>
        <topology evidence="1">Multi-pass membrane protein</topology>
    </subcellularLocation>
</comment>
<feature type="compositionally biased region" description="Low complexity" evidence="6">
    <location>
        <begin position="7"/>
        <end position="21"/>
    </location>
</feature>
<dbReference type="EMBL" id="MCGN01000003">
    <property type="protein sequence ID" value="ORY98519.1"/>
    <property type="molecule type" value="Genomic_DNA"/>
</dbReference>
<evidence type="ECO:0000256" key="5">
    <source>
        <dbReference type="ARBA" id="ARBA00025797"/>
    </source>
</evidence>
<proteinExistence type="inferred from homology"/>
<keyword evidence="2 7" id="KW-0812">Transmembrane</keyword>
<dbReference type="InterPro" id="IPR045014">
    <property type="entry name" value="TM41A/B"/>
</dbReference>
<dbReference type="GO" id="GO:0000045">
    <property type="term" value="P:autophagosome assembly"/>
    <property type="evidence" value="ECO:0007669"/>
    <property type="project" value="TreeGrafter"/>
</dbReference>
<sequence length="306" mass="34294">MPHDAETSPLLPSSTASSSSSQPVMQENSYTRLHDTDQEEQGKIRLEDSPPASSTSWRLWRSKSYAWSLFALILLLLVFTGLEFAMLKLNLPAVRPEDQDALKFPKNLEDLRRLNAILSVYIDQHFTNVYVTYFITYVYLQSFSIPGSMWLSILGGALFNFWLALFTVSLCSALGATVAFLISASLGSVAVMRLIGERIEKWNEQLVNHKQHMFNYMFVLRVLPLPPNWVINLGAPHLEVPLGAFFWATFLGVAPPSFIHVQAGAALDRLSSSDELQLVTPINVLCLVAVALAALVPVFVRRYYKL</sequence>
<dbReference type="AlphaFoldDB" id="A0A1X2HHK8"/>
<evidence type="ECO:0000256" key="6">
    <source>
        <dbReference type="SAM" id="MobiDB-lite"/>
    </source>
</evidence>
<evidence type="ECO:0000256" key="4">
    <source>
        <dbReference type="ARBA" id="ARBA00023136"/>
    </source>
</evidence>
<dbReference type="Pfam" id="PF09335">
    <property type="entry name" value="VTT_dom"/>
    <property type="match status" value="1"/>
</dbReference>
<feature type="transmembrane region" description="Helical" evidence="7">
    <location>
        <begin position="65"/>
        <end position="87"/>
    </location>
</feature>
<feature type="domain" description="VTT" evidence="8">
    <location>
        <begin position="145"/>
        <end position="265"/>
    </location>
</feature>
<dbReference type="InParanoid" id="A0A1X2HHK8"/>
<feature type="transmembrane region" description="Helical" evidence="7">
    <location>
        <begin position="244"/>
        <end position="266"/>
    </location>
</feature>
<evidence type="ECO:0000313" key="9">
    <source>
        <dbReference type="EMBL" id="ORY98519.1"/>
    </source>
</evidence>
<evidence type="ECO:0000256" key="1">
    <source>
        <dbReference type="ARBA" id="ARBA00004141"/>
    </source>
</evidence>
<protein>
    <submittedName>
        <fullName evidence="9">Snare associated Golgi protein-domain-containing protein</fullName>
    </submittedName>
</protein>
<accession>A0A1X2HHK8</accession>
<keyword evidence="3 7" id="KW-1133">Transmembrane helix</keyword>
<dbReference type="OrthoDB" id="3364966at2759"/>
<name>A0A1X2HHK8_SYNRA</name>
<dbReference type="Proteomes" id="UP000242180">
    <property type="component" value="Unassembled WGS sequence"/>
</dbReference>
<evidence type="ECO:0000313" key="10">
    <source>
        <dbReference type="Proteomes" id="UP000242180"/>
    </source>
</evidence>
<organism evidence="9 10">
    <name type="scientific">Syncephalastrum racemosum</name>
    <name type="common">Filamentous fungus</name>
    <dbReference type="NCBI Taxonomy" id="13706"/>
    <lineage>
        <taxon>Eukaryota</taxon>
        <taxon>Fungi</taxon>
        <taxon>Fungi incertae sedis</taxon>
        <taxon>Mucoromycota</taxon>
        <taxon>Mucoromycotina</taxon>
        <taxon>Mucoromycetes</taxon>
        <taxon>Mucorales</taxon>
        <taxon>Syncephalastraceae</taxon>
        <taxon>Syncephalastrum</taxon>
    </lineage>
</organism>